<dbReference type="GO" id="GO:0051660">
    <property type="term" value="P:establishment of centrosome localization"/>
    <property type="evidence" value="ECO:0007669"/>
    <property type="project" value="TreeGrafter"/>
</dbReference>
<keyword evidence="4" id="KW-0206">Cytoskeleton</keyword>
<dbReference type="PANTHER" id="PTHR23170">
    <property type="entry name" value="NY-REN-58 ANTIGEN"/>
    <property type="match status" value="1"/>
</dbReference>
<evidence type="ECO:0000313" key="7">
    <source>
        <dbReference type="RefSeq" id="XP_032819108.1"/>
    </source>
</evidence>
<feature type="coiled-coil region" evidence="5">
    <location>
        <begin position="146"/>
        <end position="423"/>
    </location>
</feature>
<name>A0AAJ7TM58_PETMA</name>
<dbReference type="GO" id="GO:0005814">
    <property type="term" value="C:centriole"/>
    <property type="evidence" value="ECO:0007669"/>
    <property type="project" value="TreeGrafter"/>
</dbReference>
<dbReference type="GO" id="GO:0005813">
    <property type="term" value="C:centrosome"/>
    <property type="evidence" value="ECO:0007669"/>
    <property type="project" value="UniProtKB-SubCell"/>
</dbReference>
<evidence type="ECO:0000256" key="5">
    <source>
        <dbReference type="SAM" id="Coils"/>
    </source>
</evidence>
<dbReference type="RefSeq" id="XP_032819108.1">
    <property type="nucleotide sequence ID" value="XM_032963217.1"/>
</dbReference>
<evidence type="ECO:0000256" key="3">
    <source>
        <dbReference type="ARBA" id="ARBA00023054"/>
    </source>
</evidence>
<dbReference type="InterPro" id="IPR052116">
    <property type="entry name" value="Centro_Cilium_Assembly"/>
</dbReference>
<sequence>MESSLPTELPGAGVDFVPRVTPLMPAELLGLGASSLLCPETEMQKMLMDERMRCEHHKTNYRTLKEEHTRLQDESLRTQAELKRVVTDKQSLQERFQLMVTELRGELLDKTREIEELRSQVPTPQRLELLKAQIQQELELPMRERLRRQEEEAERYRGEFNKLRYEQTVLKSEFEHQRAEHGRVLEEMLLKHQAQLSELEKEKEALQSRLSGGEAAAEARRAEALLRERAQLLQRVRGLQTELEELQAQRGNSGLQADNVQRMQSRQIAESQANVRALEAEGQSLKLQVERLEEELRLSQEQCLQLSKKQNRAEREVSSLNSKLEEMKHAHKLEMTNLRVDAGRARAELERERDGARGQLDLAQGDLEAAREGLERQAAALAEKEQEMMRRVQAARSEGFQKLSVAQEQVVETEAQVAELERVAVEREASWQSERELLEETARVARTAEEGLRRDSAALKAKVQQLTAKLEATQKEQQQTADLQQEVEGLRTRVSQLAVCERELQASGARLREVAERHREDARRAQDEAERVQGQAQRSLEEERLDWLQEKHKLDAKLCRAKEKLNRLVLAHKKKKQLAEKQQNVMVDELRLLEATKEQLETERNAIKSGVPFDEHRRLRRKFRELQRRHEEFRRILVPSASLPLPGTSMVGAGVGLSWLPSHSTFIDLQEDQHQRELVLLKRRVEDMEQTQRLQLEELVSAAGPHS</sequence>
<reference evidence="7 8" key="1">
    <citation type="submission" date="2025-04" db="UniProtKB">
        <authorList>
            <consortium name="RefSeq"/>
        </authorList>
    </citation>
    <scope>IDENTIFICATION</scope>
    <source>
        <tissue evidence="7 8">Sperm</tissue>
    </source>
</reference>
<proteinExistence type="predicted"/>
<dbReference type="GO" id="GO:0097539">
    <property type="term" value="C:ciliary transition fiber"/>
    <property type="evidence" value="ECO:0007669"/>
    <property type="project" value="TreeGrafter"/>
</dbReference>
<dbReference type="RefSeq" id="XP_032819109.1">
    <property type="nucleotide sequence ID" value="XM_032963218.1"/>
</dbReference>
<feature type="coiled-coil region" evidence="5">
    <location>
        <begin position="54"/>
        <end position="120"/>
    </location>
</feature>
<accession>A0AAJ7TM58</accession>
<comment type="subcellular location">
    <subcellularLocation>
        <location evidence="1">Cytoplasm</location>
        <location evidence="1">Cytoskeleton</location>
        <location evidence="1">Microtubule organizing center</location>
        <location evidence="1">Centrosome</location>
    </subcellularLocation>
</comment>
<dbReference type="AlphaFoldDB" id="A0AAJ7TM58"/>
<evidence type="ECO:0000313" key="6">
    <source>
        <dbReference type="Proteomes" id="UP001318040"/>
    </source>
</evidence>
<evidence type="ECO:0000256" key="1">
    <source>
        <dbReference type="ARBA" id="ARBA00004300"/>
    </source>
</evidence>
<evidence type="ECO:0000313" key="8">
    <source>
        <dbReference type="RefSeq" id="XP_032819109.1"/>
    </source>
</evidence>
<dbReference type="PANTHER" id="PTHR23170:SF2">
    <property type="entry name" value="CENTROSOMAL PROTEIN OF 83 KDA"/>
    <property type="match status" value="1"/>
</dbReference>
<evidence type="ECO:0000256" key="4">
    <source>
        <dbReference type="ARBA" id="ARBA00023212"/>
    </source>
</evidence>
<feature type="coiled-coil region" evidence="5">
    <location>
        <begin position="449"/>
        <end position="636"/>
    </location>
</feature>
<keyword evidence="3 5" id="KW-0175">Coiled coil</keyword>
<dbReference type="CTD" id="51134"/>
<dbReference type="GO" id="GO:0005794">
    <property type="term" value="C:Golgi apparatus"/>
    <property type="evidence" value="ECO:0007669"/>
    <property type="project" value="TreeGrafter"/>
</dbReference>
<dbReference type="KEGG" id="pmrn:116947456"/>
<keyword evidence="6" id="KW-1185">Reference proteome</keyword>
<keyword evidence="2" id="KW-0963">Cytoplasm</keyword>
<dbReference type="GeneID" id="116947456"/>
<gene>
    <name evidence="7 8" type="primary">CEP83</name>
</gene>
<dbReference type="GO" id="GO:0060271">
    <property type="term" value="P:cilium assembly"/>
    <property type="evidence" value="ECO:0007669"/>
    <property type="project" value="TreeGrafter"/>
</dbReference>
<dbReference type="Proteomes" id="UP001318040">
    <property type="component" value="Chromosome 30"/>
</dbReference>
<protein>
    <submittedName>
        <fullName evidence="7 8">Centrosomal protein of 83 kDa isoform X1</fullName>
    </submittedName>
</protein>
<organism evidence="6 7">
    <name type="scientific">Petromyzon marinus</name>
    <name type="common">Sea lamprey</name>
    <dbReference type="NCBI Taxonomy" id="7757"/>
    <lineage>
        <taxon>Eukaryota</taxon>
        <taxon>Metazoa</taxon>
        <taxon>Chordata</taxon>
        <taxon>Craniata</taxon>
        <taxon>Vertebrata</taxon>
        <taxon>Cyclostomata</taxon>
        <taxon>Hyperoartia</taxon>
        <taxon>Petromyzontiformes</taxon>
        <taxon>Petromyzontidae</taxon>
        <taxon>Petromyzon</taxon>
    </lineage>
</organism>
<evidence type="ECO:0000256" key="2">
    <source>
        <dbReference type="ARBA" id="ARBA00022490"/>
    </source>
</evidence>